<reference evidence="2 3" key="1">
    <citation type="submission" date="2024-02" db="EMBL/GenBank/DDBJ databases">
        <title>Lysinimicrobium sediminis NBRC 112286.</title>
        <authorList>
            <person name="Ichikawa N."/>
            <person name="Katano-Makiyama Y."/>
            <person name="Hidaka K."/>
        </authorList>
    </citation>
    <scope>NUCLEOTIDE SEQUENCE [LARGE SCALE GENOMIC DNA]</scope>
    <source>
        <strain evidence="2 3">NBRC 112286</strain>
    </source>
</reference>
<feature type="transmembrane region" description="Helical" evidence="1">
    <location>
        <begin position="14"/>
        <end position="37"/>
    </location>
</feature>
<comment type="caution">
    <text evidence="2">The sequence shown here is derived from an EMBL/GenBank/DDBJ whole genome shotgun (WGS) entry which is preliminary data.</text>
</comment>
<name>A0ABP9WIU9_9MICO</name>
<dbReference type="RefSeq" id="WP_286216801.1">
    <property type="nucleotide sequence ID" value="NZ_AP027736.1"/>
</dbReference>
<accession>A0ABP9WIU9</accession>
<dbReference type="EMBL" id="BAABRR010000004">
    <property type="protein sequence ID" value="GAA5518551.1"/>
    <property type="molecule type" value="Genomic_DNA"/>
</dbReference>
<keyword evidence="1" id="KW-1133">Transmembrane helix</keyword>
<keyword evidence="3" id="KW-1185">Reference proteome</keyword>
<sequence>MIFPWVWRVLPGPAWVRLVILLLVITAVVGVLFQWVFPWFSVTFDIQETNVEAAP</sequence>
<gene>
    <name evidence="2" type="ORF">Lsed01_00980</name>
</gene>
<evidence type="ECO:0000313" key="3">
    <source>
        <dbReference type="Proteomes" id="UP001426770"/>
    </source>
</evidence>
<evidence type="ECO:0000313" key="2">
    <source>
        <dbReference type="EMBL" id="GAA5518551.1"/>
    </source>
</evidence>
<keyword evidence="1" id="KW-0472">Membrane</keyword>
<evidence type="ECO:0000256" key="1">
    <source>
        <dbReference type="SAM" id="Phobius"/>
    </source>
</evidence>
<protein>
    <recommendedName>
        <fullName evidence="4">DUF4175 domain-containing protein</fullName>
    </recommendedName>
</protein>
<evidence type="ECO:0008006" key="4">
    <source>
        <dbReference type="Google" id="ProtNLM"/>
    </source>
</evidence>
<dbReference type="Proteomes" id="UP001426770">
    <property type="component" value="Unassembled WGS sequence"/>
</dbReference>
<organism evidence="2 3">
    <name type="scientific">Demequina sediminis</name>
    <dbReference type="NCBI Taxonomy" id="1930058"/>
    <lineage>
        <taxon>Bacteria</taxon>
        <taxon>Bacillati</taxon>
        <taxon>Actinomycetota</taxon>
        <taxon>Actinomycetes</taxon>
        <taxon>Micrococcales</taxon>
        <taxon>Demequinaceae</taxon>
        <taxon>Demequina</taxon>
    </lineage>
</organism>
<proteinExistence type="predicted"/>
<keyword evidence="1" id="KW-0812">Transmembrane</keyword>